<dbReference type="SUPFAM" id="SSF48498">
    <property type="entry name" value="Tetracyclin repressor-like, C-terminal domain"/>
    <property type="match status" value="1"/>
</dbReference>
<dbReference type="PROSITE" id="PS50977">
    <property type="entry name" value="HTH_TETR_2"/>
    <property type="match status" value="1"/>
</dbReference>
<dbReference type="PRINTS" id="PR00455">
    <property type="entry name" value="HTHTETR"/>
</dbReference>
<evidence type="ECO:0000313" key="7">
    <source>
        <dbReference type="Proteomes" id="UP000637628"/>
    </source>
</evidence>
<name>A0ABQ3Z2V6_9ACTN</name>
<reference evidence="6 7" key="1">
    <citation type="submission" date="2021-01" db="EMBL/GenBank/DDBJ databases">
        <title>Whole genome shotgun sequence of Actinoplanes durhamensis NBRC 14914.</title>
        <authorList>
            <person name="Komaki H."/>
            <person name="Tamura T."/>
        </authorList>
    </citation>
    <scope>NUCLEOTIDE SEQUENCE [LARGE SCALE GENOMIC DNA]</scope>
    <source>
        <strain evidence="6 7">NBRC 14914</strain>
    </source>
</reference>
<gene>
    <name evidence="6" type="ORF">Adu01nite_55070</name>
</gene>
<dbReference type="InterPro" id="IPR036271">
    <property type="entry name" value="Tet_transcr_reg_TetR-rel_C_sf"/>
</dbReference>
<dbReference type="PANTHER" id="PTHR30055">
    <property type="entry name" value="HTH-TYPE TRANSCRIPTIONAL REGULATOR RUTR"/>
    <property type="match status" value="1"/>
</dbReference>
<sequence length="197" mass="21898">MTAEQRLRADAQRNVEGIRRAALDVFRTGGLATPLDEVARVAGVSKGTIYHRFGSRRGLIDAVVEELVAEQVREIIEAVEALDGPLVRFEEWLLRTWLLQFDEPAANDVLVRMLPESEPLTTLCDRAAKFGRRLLDDAQAAGVVRPDLTPEDLTCLILERGVIVRACTKQTRADYRRRLDFVLHGLRTPPGITAAGS</sequence>
<proteinExistence type="predicted"/>
<dbReference type="SUPFAM" id="SSF46689">
    <property type="entry name" value="Homeodomain-like"/>
    <property type="match status" value="1"/>
</dbReference>
<dbReference type="InterPro" id="IPR049445">
    <property type="entry name" value="TetR_SbtR-like_C"/>
</dbReference>
<evidence type="ECO:0000313" key="6">
    <source>
        <dbReference type="EMBL" id="GIE04157.1"/>
    </source>
</evidence>
<dbReference type="Proteomes" id="UP000637628">
    <property type="component" value="Unassembled WGS sequence"/>
</dbReference>
<dbReference type="Pfam" id="PF00440">
    <property type="entry name" value="TetR_N"/>
    <property type="match status" value="1"/>
</dbReference>
<keyword evidence="2 4" id="KW-0238">DNA-binding</keyword>
<protein>
    <submittedName>
        <fullName evidence="6">TetR family transcriptional regulator</fullName>
    </submittedName>
</protein>
<dbReference type="InterPro" id="IPR001647">
    <property type="entry name" value="HTH_TetR"/>
</dbReference>
<keyword evidence="7" id="KW-1185">Reference proteome</keyword>
<feature type="DNA-binding region" description="H-T-H motif" evidence="4">
    <location>
        <begin position="34"/>
        <end position="53"/>
    </location>
</feature>
<comment type="caution">
    <text evidence="6">The sequence shown here is derived from an EMBL/GenBank/DDBJ whole genome shotgun (WGS) entry which is preliminary data.</text>
</comment>
<dbReference type="Gene3D" id="1.10.357.10">
    <property type="entry name" value="Tetracycline Repressor, domain 2"/>
    <property type="match status" value="1"/>
</dbReference>
<evidence type="ECO:0000256" key="2">
    <source>
        <dbReference type="ARBA" id="ARBA00023125"/>
    </source>
</evidence>
<organism evidence="6 7">
    <name type="scientific">Paractinoplanes durhamensis</name>
    <dbReference type="NCBI Taxonomy" id="113563"/>
    <lineage>
        <taxon>Bacteria</taxon>
        <taxon>Bacillati</taxon>
        <taxon>Actinomycetota</taxon>
        <taxon>Actinomycetes</taxon>
        <taxon>Micromonosporales</taxon>
        <taxon>Micromonosporaceae</taxon>
        <taxon>Paractinoplanes</taxon>
    </lineage>
</organism>
<evidence type="ECO:0000256" key="4">
    <source>
        <dbReference type="PROSITE-ProRule" id="PRU00335"/>
    </source>
</evidence>
<keyword evidence="1" id="KW-0805">Transcription regulation</keyword>
<dbReference type="InterPro" id="IPR009057">
    <property type="entry name" value="Homeodomain-like_sf"/>
</dbReference>
<evidence type="ECO:0000256" key="1">
    <source>
        <dbReference type="ARBA" id="ARBA00023015"/>
    </source>
</evidence>
<evidence type="ECO:0000256" key="3">
    <source>
        <dbReference type="ARBA" id="ARBA00023163"/>
    </source>
</evidence>
<dbReference type="InterPro" id="IPR050109">
    <property type="entry name" value="HTH-type_TetR-like_transc_reg"/>
</dbReference>
<dbReference type="PANTHER" id="PTHR30055:SF234">
    <property type="entry name" value="HTH-TYPE TRANSCRIPTIONAL REGULATOR BETI"/>
    <property type="match status" value="1"/>
</dbReference>
<keyword evidence="3" id="KW-0804">Transcription</keyword>
<dbReference type="Pfam" id="PF21597">
    <property type="entry name" value="TetR_C_43"/>
    <property type="match status" value="1"/>
</dbReference>
<dbReference type="RefSeq" id="WP_203730659.1">
    <property type="nucleotide sequence ID" value="NZ_BAAATX010000029.1"/>
</dbReference>
<feature type="domain" description="HTH tetR-type" evidence="5">
    <location>
        <begin position="12"/>
        <end position="71"/>
    </location>
</feature>
<accession>A0ABQ3Z2V6</accession>
<dbReference type="EMBL" id="BOML01000043">
    <property type="protein sequence ID" value="GIE04157.1"/>
    <property type="molecule type" value="Genomic_DNA"/>
</dbReference>
<evidence type="ECO:0000259" key="5">
    <source>
        <dbReference type="PROSITE" id="PS50977"/>
    </source>
</evidence>